<reference evidence="1 2" key="1">
    <citation type="submission" date="2022-11" db="EMBL/GenBank/DDBJ databases">
        <title>Minimal conservation of predation-associated metabolite biosynthetic gene clusters underscores biosynthetic potential of Myxococcota including descriptions for ten novel species: Archangium lansinium sp. nov., Myxococcus landrumus sp. nov., Nannocystis bai.</title>
        <authorList>
            <person name="Ahearne A."/>
            <person name="Stevens C."/>
            <person name="Phillips K."/>
        </authorList>
    </citation>
    <scope>NUCLEOTIDE SEQUENCE [LARGE SCALE GENOMIC DNA]</scope>
    <source>
        <strain evidence="1 2">MIWBW</strain>
    </source>
</reference>
<name>A0ABT3ZW89_9BACT</name>
<comment type="caution">
    <text evidence="1">The sequence shown here is derived from an EMBL/GenBank/DDBJ whole genome shotgun (WGS) entry which is preliminary data.</text>
</comment>
<proteinExistence type="predicted"/>
<evidence type="ECO:0000313" key="2">
    <source>
        <dbReference type="Proteomes" id="UP001207654"/>
    </source>
</evidence>
<accession>A0ABT3ZW89</accession>
<protein>
    <submittedName>
        <fullName evidence="1">Uncharacterized protein</fullName>
    </submittedName>
</protein>
<dbReference type="EMBL" id="JAPNKA010000001">
    <property type="protein sequence ID" value="MCY1073636.1"/>
    <property type="molecule type" value="Genomic_DNA"/>
</dbReference>
<dbReference type="RefSeq" id="WP_267532636.1">
    <property type="nucleotide sequence ID" value="NZ_JAPNKA010000001.1"/>
</dbReference>
<dbReference type="Proteomes" id="UP001207654">
    <property type="component" value="Unassembled WGS sequence"/>
</dbReference>
<sequence>MSTTRDRLAKLDEFGALLVKAGLATEFLPTGFELSPEQARQLRLHFDLNPPTSAAYAPWLVADVLLLDVVFKKQPVTRAELGRRIQEFQTLFVLRRDGYLAEALSGKPNQCVGPVEVRDGGLRAGIFEVGNFYRLDDANQWQHVQVPAPSTAAL</sequence>
<organism evidence="1 2">
    <name type="scientific">Archangium lansingense</name>
    <dbReference type="NCBI Taxonomy" id="2995310"/>
    <lineage>
        <taxon>Bacteria</taxon>
        <taxon>Pseudomonadati</taxon>
        <taxon>Myxococcota</taxon>
        <taxon>Myxococcia</taxon>
        <taxon>Myxococcales</taxon>
        <taxon>Cystobacterineae</taxon>
        <taxon>Archangiaceae</taxon>
        <taxon>Archangium</taxon>
    </lineage>
</organism>
<keyword evidence="2" id="KW-1185">Reference proteome</keyword>
<evidence type="ECO:0000313" key="1">
    <source>
        <dbReference type="EMBL" id="MCY1073636.1"/>
    </source>
</evidence>
<gene>
    <name evidence="1" type="ORF">OV287_03990</name>
</gene>